<name>A0ABU0W131_9RHOB</name>
<protein>
    <submittedName>
        <fullName evidence="2">Hint domain-containing protein</fullName>
    </submittedName>
</protein>
<dbReference type="RefSeq" id="WP_306681427.1">
    <property type="nucleotide sequence ID" value="NZ_JAVDBT010000015.1"/>
</dbReference>
<organism evidence="2 3">
    <name type="scientific">Pseudogemmobacter lacusdianii</name>
    <dbReference type="NCBI Taxonomy" id="3069608"/>
    <lineage>
        <taxon>Bacteria</taxon>
        <taxon>Pseudomonadati</taxon>
        <taxon>Pseudomonadota</taxon>
        <taxon>Alphaproteobacteria</taxon>
        <taxon>Rhodobacterales</taxon>
        <taxon>Paracoccaceae</taxon>
        <taxon>Pseudogemmobacter</taxon>
    </lineage>
</organism>
<evidence type="ECO:0000259" key="1">
    <source>
        <dbReference type="Pfam" id="PF13403"/>
    </source>
</evidence>
<feature type="domain" description="Hedgehog/Intein (Hint)" evidence="1">
    <location>
        <begin position="25"/>
        <end position="151"/>
    </location>
</feature>
<reference evidence="2 3" key="1">
    <citation type="submission" date="2023-08" db="EMBL/GenBank/DDBJ databases">
        <title>Characterization of two Paracoccaceae strains isolated from Phycosphere and proposal of Xinfangfangia lacusdiani sp. nov.</title>
        <authorList>
            <person name="Deng Y."/>
            <person name="Zhang Y.Q."/>
        </authorList>
    </citation>
    <scope>NUCLEOTIDE SEQUENCE [LARGE SCALE GENOMIC DNA]</scope>
    <source>
        <strain evidence="2 3">CPCC 101601</strain>
    </source>
</reference>
<dbReference type="EMBL" id="JAVDBT010000015">
    <property type="protein sequence ID" value="MDQ2067721.1"/>
    <property type="molecule type" value="Genomic_DNA"/>
</dbReference>
<accession>A0ABU0W131</accession>
<dbReference type="SUPFAM" id="SSF51294">
    <property type="entry name" value="Hedgehog/intein (Hint) domain"/>
    <property type="match status" value="1"/>
</dbReference>
<sequence length="161" mass="17341">MNVPSLTTQIETENTAALADLAGVCAGTCVLTLDGDLPVQFLAPGDRVVTRSGARVLTAITVTLLYDAEIIRIASSALGHNRPEDDLFLAPAQQILLRDWRAMALYQSPTALVEAQRLADGDYIRKETVAEVRIYTLHFAREEIIFAGGVELACAQAKVSA</sequence>
<dbReference type="Proteomes" id="UP001239680">
    <property type="component" value="Unassembled WGS sequence"/>
</dbReference>
<evidence type="ECO:0000313" key="3">
    <source>
        <dbReference type="Proteomes" id="UP001239680"/>
    </source>
</evidence>
<gene>
    <name evidence="2" type="ORF">Q9295_15195</name>
</gene>
<dbReference type="InterPro" id="IPR036844">
    <property type="entry name" value="Hint_dom_sf"/>
</dbReference>
<keyword evidence="3" id="KW-1185">Reference proteome</keyword>
<proteinExistence type="predicted"/>
<comment type="caution">
    <text evidence="2">The sequence shown here is derived from an EMBL/GenBank/DDBJ whole genome shotgun (WGS) entry which is preliminary data.</text>
</comment>
<dbReference type="InterPro" id="IPR028992">
    <property type="entry name" value="Hedgehog/Intein_dom"/>
</dbReference>
<evidence type="ECO:0000313" key="2">
    <source>
        <dbReference type="EMBL" id="MDQ2067721.1"/>
    </source>
</evidence>
<dbReference type="Pfam" id="PF13403">
    <property type="entry name" value="Hint_2"/>
    <property type="match status" value="1"/>
</dbReference>